<dbReference type="CDD" id="cd01647">
    <property type="entry name" value="RT_LTR"/>
    <property type="match status" value="1"/>
</dbReference>
<name>A0AAW2L5D1_SESRA</name>
<dbReference type="PANTHER" id="PTHR33064">
    <property type="entry name" value="POL PROTEIN"/>
    <property type="match status" value="1"/>
</dbReference>
<keyword evidence="3" id="KW-0548">Nucleotidyltransferase</keyword>
<proteinExistence type="predicted"/>
<dbReference type="AlphaFoldDB" id="A0AAW2L5D1"/>
<dbReference type="InterPro" id="IPR043502">
    <property type="entry name" value="DNA/RNA_pol_sf"/>
</dbReference>
<dbReference type="PANTHER" id="PTHR33064:SF37">
    <property type="entry name" value="RIBONUCLEASE H"/>
    <property type="match status" value="1"/>
</dbReference>
<keyword evidence="5" id="KW-0255">Endonuclease</keyword>
<keyword evidence="6" id="KW-0378">Hydrolase</keyword>
<evidence type="ECO:0000256" key="3">
    <source>
        <dbReference type="ARBA" id="ARBA00022695"/>
    </source>
</evidence>
<dbReference type="InterPro" id="IPR000477">
    <property type="entry name" value="RT_dom"/>
</dbReference>
<keyword evidence="1" id="KW-0645">Protease</keyword>
<dbReference type="GO" id="GO:0003964">
    <property type="term" value="F:RNA-directed DNA polymerase activity"/>
    <property type="evidence" value="ECO:0007669"/>
    <property type="project" value="UniProtKB-KW"/>
</dbReference>
<keyword evidence="4" id="KW-0540">Nuclease</keyword>
<comment type="caution">
    <text evidence="9">The sequence shown here is derived from an EMBL/GenBank/DDBJ whole genome shotgun (WGS) entry which is preliminary data.</text>
</comment>
<evidence type="ECO:0000256" key="1">
    <source>
        <dbReference type="ARBA" id="ARBA00022670"/>
    </source>
</evidence>
<accession>A0AAW2L5D1</accession>
<dbReference type="Gene3D" id="3.30.70.270">
    <property type="match status" value="2"/>
</dbReference>
<dbReference type="Pfam" id="PF08284">
    <property type="entry name" value="RVP_2"/>
    <property type="match status" value="1"/>
</dbReference>
<dbReference type="SUPFAM" id="SSF56672">
    <property type="entry name" value="DNA/RNA polymerases"/>
    <property type="match status" value="1"/>
</dbReference>
<evidence type="ECO:0000259" key="8">
    <source>
        <dbReference type="PROSITE" id="PS50878"/>
    </source>
</evidence>
<dbReference type="PROSITE" id="PS50878">
    <property type="entry name" value="RT_POL"/>
    <property type="match status" value="1"/>
</dbReference>
<evidence type="ECO:0000313" key="9">
    <source>
        <dbReference type="EMBL" id="KAL0313076.1"/>
    </source>
</evidence>
<dbReference type="GO" id="GO:0008233">
    <property type="term" value="F:peptidase activity"/>
    <property type="evidence" value="ECO:0007669"/>
    <property type="project" value="UniProtKB-KW"/>
</dbReference>
<evidence type="ECO:0000256" key="6">
    <source>
        <dbReference type="ARBA" id="ARBA00022801"/>
    </source>
</evidence>
<dbReference type="GO" id="GO:0004519">
    <property type="term" value="F:endonuclease activity"/>
    <property type="evidence" value="ECO:0007669"/>
    <property type="project" value="UniProtKB-KW"/>
</dbReference>
<dbReference type="CDD" id="cd00303">
    <property type="entry name" value="retropepsin_like"/>
    <property type="match status" value="1"/>
</dbReference>
<dbReference type="FunFam" id="3.10.10.10:FF:000007">
    <property type="entry name" value="Retrovirus-related Pol polyprotein from transposon 17.6-like Protein"/>
    <property type="match status" value="1"/>
</dbReference>
<evidence type="ECO:0000256" key="5">
    <source>
        <dbReference type="ARBA" id="ARBA00022759"/>
    </source>
</evidence>
<dbReference type="GO" id="GO:0006508">
    <property type="term" value="P:proteolysis"/>
    <property type="evidence" value="ECO:0007669"/>
    <property type="project" value="UniProtKB-KW"/>
</dbReference>
<evidence type="ECO:0000256" key="4">
    <source>
        <dbReference type="ARBA" id="ARBA00022722"/>
    </source>
</evidence>
<evidence type="ECO:0000256" key="2">
    <source>
        <dbReference type="ARBA" id="ARBA00022679"/>
    </source>
</evidence>
<dbReference type="EMBL" id="JACGWJ010000026">
    <property type="protein sequence ID" value="KAL0313076.1"/>
    <property type="molecule type" value="Genomic_DNA"/>
</dbReference>
<feature type="domain" description="Reverse transcriptase" evidence="8">
    <location>
        <begin position="169"/>
        <end position="406"/>
    </location>
</feature>
<protein>
    <submittedName>
        <fullName evidence="9">Retrovirus-related Pol polyprotein from transposon.6</fullName>
    </submittedName>
</protein>
<dbReference type="InterPro" id="IPR051320">
    <property type="entry name" value="Viral_Replic_Matur_Polypro"/>
</dbReference>
<evidence type="ECO:0000256" key="7">
    <source>
        <dbReference type="ARBA" id="ARBA00022918"/>
    </source>
</evidence>
<keyword evidence="7" id="KW-0695">RNA-directed DNA polymerase</keyword>
<gene>
    <name evidence="9" type="ORF">Sradi_5706900</name>
</gene>
<dbReference type="Pfam" id="PF00078">
    <property type="entry name" value="RVT_1"/>
    <property type="match status" value="1"/>
</dbReference>
<dbReference type="InterPro" id="IPR043128">
    <property type="entry name" value="Rev_trsase/Diguanyl_cyclase"/>
</dbReference>
<reference evidence="9" key="1">
    <citation type="submission" date="2020-06" db="EMBL/GenBank/DDBJ databases">
        <authorList>
            <person name="Li T."/>
            <person name="Hu X."/>
            <person name="Zhang T."/>
            <person name="Song X."/>
            <person name="Zhang H."/>
            <person name="Dai N."/>
            <person name="Sheng W."/>
            <person name="Hou X."/>
            <person name="Wei L."/>
        </authorList>
    </citation>
    <scope>NUCLEOTIDE SEQUENCE</scope>
    <source>
        <strain evidence="9">G02</strain>
        <tissue evidence="9">Leaf</tissue>
    </source>
</reference>
<dbReference type="Gene3D" id="3.10.10.10">
    <property type="entry name" value="HIV Type 1 Reverse Transcriptase, subunit A, domain 1"/>
    <property type="match status" value="2"/>
</dbReference>
<dbReference type="FunFam" id="3.30.70.270:FF:000020">
    <property type="entry name" value="Transposon Tf2-6 polyprotein-like Protein"/>
    <property type="match status" value="1"/>
</dbReference>
<reference evidence="9" key="2">
    <citation type="journal article" date="2024" name="Plant">
        <title>Genomic evolution and insights into agronomic trait innovations of Sesamum species.</title>
        <authorList>
            <person name="Miao H."/>
            <person name="Wang L."/>
            <person name="Qu L."/>
            <person name="Liu H."/>
            <person name="Sun Y."/>
            <person name="Le M."/>
            <person name="Wang Q."/>
            <person name="Wei S."/>
            <person name="Zheng Y."/>
            <person name="Lin W."/>
            <person name="Duan Y."/>
            <person name="Cao H."/>
            <person name="Xiong S."/>
            <person name="Wang X."/>
            <person name="Wei L."/>
            <person name="Li C."/>
            <person name="Ma Q."/>
            <person name="Ju M."/>
            <person name="Zhao R."/>
            <person name="Li G."/>
            <person name="Mu C."/>
            <person name="Tian Q."/>
            <person name="Mei H."/>
            <person name="Zhang T."/>
            <person name="Gao T."/>
            <person name="Zhang H."/>
        </authorList>
    </citation>
    <scope>NUCLEOTIDE SEQUENCE</scope>
    <source>
        <strain evidence="9">G02</strain>
    </source>
</reference>
<keyword evidence="2" id="KW-0808">Transferase</keyword>
<organism evidence="9">
    <name type="scientific">Sesamum radiatum</name>
    <name type="common">Black benniseed</name>
    <dbReference type="NCBI Taxonomy" id="300843"/>
    <lineage>
        <taxon>Eukaryota</taxon>
        <taxon>Viridiplantae</taxon>
        <taxon>Streptophyta</taxon>
        <taxon>Embryophyta</taxon>
        <taxon>Tracheophyta</taxon>
        <taxon>Spermatophyta</taxon>
        <taxon>Magnoliopsida</taxon>
        <taxon>eudicotyledons</taxon>
        <taxon>Gunneridae</taxon>
        <taxon>Pentapetalae</taxon>
        <taxon>asterids</taxon>
        <taxon>lamiids</taxon>
        <taxon>Lamiales</taxon>
        <taxon>Pedaliaceae</taxon>
        <taxon>Sesamum</taxon>
    </lineage>
</organism>
<sequence>MQARRSKNLCYNYDETFRPGHKCKQQFMYCLLTDEETAMGRKEEWDTPEAGTNADMTVSVNALNGNSDFDTFRVKVPMVVSVADGRQMTSQLYCPNFTWEIQGQTFSYPMRTLTLGGCHMVLGGNWLRQYSPVEYDYNAMTVTVSRNGKKWGFKALAQKAELHLISAKNMTKMIKAESYGFVGQLFSVTAISTLHGMIFSRPQTDLDELLAAYTDLFQEPQTLPPNRSIEHQTILKPDAIPRKMQPYRYSHAQKDEIECIVKELLKTGLIRPSQIIDELLDELHGACYFSKIDLRSGYFQIRMTEGDIPKTSFVTHQGHYEFVVMPFGLCNAPSTFQSLMNVVFAPYLRKFVLVFFDDILVYSKSWDDHLQQLNITLDLLRANQLYAKRSKCEFGKESIEYLGHITSKEGVATDPSKIECMRTWPQPKTVKELRGFLGLTGYYRKFIKGYGVISKPLTELLRKDNFVWSVAATDAFEKLGD</sequence>